<evidence type="ECO:0000313" key="1">
    <source>
        <dbReference type="EMBL" id="PVW11720.1"/>
    </source>
</evidence>
<dbReference type="AlphaFoldDB" id="A0A2U0HSI6"/>
<evidence type="ECO:0000313" key="2">
    <source>
        <dbReference type="Proteomes" id="UP000245962"/>
    </source>
</evidence>
<protein>
    <submittedName>
        <fullName evidence="1">Uncharacterized protein</fullName>
    </submittedName>
</protein>
<name>A0A2U0HSI6_9FLAO</name>
<dbReference type="Proteomes" id="UP000245962">
    <property type="component" value="Unassembled WGS sequence"/>
</dbReference>
<keyword evidence="2" id="KW-1185">Reference proteome</keyword>
<comment type="caution">
    <text evidence="1">The sequence shown here is derived from an EMBL/GenBank/DDBJ whole genome shotgun (WGS) entry which is preliminary data.</text>
</comment>
<proteinExistence type="predicted"/>
<accession>A0A2U0HSI6</accession>
<dbReference type="OrthoDB" id="9818579at2"/>
<organism evidence="1 2">
    <name type="scientific">Marixanthomonas spongiae</name>
    <dbReference type="NCBI Taxonomy" id="2174845"/>
    <lineage>
        <taxon>Bacteria</taxon>
        <taxon>Pseudomonadati</taxon>
        <taxon>Bacteroidota</taxon>
        <taxon>Flavobacteriia</taxon>
        <taxon>Flavobacteriales</taxon>
        <taxon>Flavobacteriaceae</taxon>
        <taxon>Marixanthomonas</taxon>
    </lineage>
</organism>
<sequence>MTLQTNLFPIVDEISKLLFREHYQPAMAMQLYYLLTDTEAPQAEKTNKFTDAIIELLENLNFAYVNDFSLDTYDVSSISIFFLDEAIEFDEGICEDEELDTLYLTLDDQFKKYNQKVLLIHTSGCELIFLPLPIASAIKLQRICLHFDYFKISDYIYDTSIVFRDPFEVLPIICDKQVPETPIVFKSRKISFDLFFQILDSPLLNGTSHFSTWNTLEESVEILKDKGQNKNFIEKILNKRNKHTYSIFIKNKNQELSLVWSSKKPDELLVFYTSQIPQLLEQPYFLQRHTPENNIISDKHPMYQLWERTLEGIENFEFYKPQINYKQLWQLVNSPKFSETDYETVFKHPTKPITYQIRHIRHANPKKEIYPMLAIQVGSDFFYYRSYEKGYHAFFSPENGEYELILTLQNKRYFWAVILFTEIYNLINSNSL</sequence>
<dbReference type="RefSeq" id="WP_116695706.1">
    <property type="nucleotide sequence ID" value="NZ_QEHR01000020.1"/>
</dbReference>
<reference evidence="1 2" key="1">
    <citation type="submission" date="2018-04" db="EMBL/GenBank/DDBJ databases">
        <title>Marixanthomonas spongiae HN-E44 sp. nov., isolated from a marine sponge.</title>
        <authorList>
            <person name="Luo L."/>
            <person name="Zhuang L."/>
        </authorList>
    </citation>
    <scope>NUCLEOTIDE SEQUENCE [LARGE SCALE GENOMIC DNA]</scope>
    <source>
        <strain evidence="1 2">HN-E44</strain>
    </source>
</reference>
<gene>
    <name evidence="1" type="ORF">DDV96_15595</name>
</gene>
<dbReference type="EMBL" id="QEHR01000020">
    <property type="protein sequence ID" value="PVW11720.1"/>
    <property type="molecule type" value="Genomic_DNA"/>
</dbReference>